<comment type="caution">
    <text evidence="2">The sequence shown here is derived from an EMBL/GenBank/DDBJ whole genome shotgun (WGS) entry which is preliminary data.</text>
</comment>
<gene>
    <name evidence="2" type="ORF">GCM10011578_086350</name>
</gene>
<sequence>MPRKLGRMHGHHPRTPEAERSRRWFMNKALLAGGVAALATMTGCSNGSSNGSSSPSGAPDGGMPSGGPGGAGGMGPGQTEVKYKDFTGLTTDGKVVDDLYSIHSTGVSTDKVVKAAQAFLDGLSRQERKSCTFDVADDEWLAWSNVDGYERKGVRMGDITDRKRELGFALLGAALSAKGLTQTRNIMKLNQFLGDYNGGNRETLTEGAYFFTFMGTPSTGKPWGFQYEGHHVAINYFVLGDQVVMTPTFMGSEPTSATYKGEKITLFKPETRAGLALIRSLTSAQRAKVIDAEVSKSGTDMKAGAGSDNLKLAYQGLPGSELTPAQRDKLLDLVRVYVGYMDDGHAGVKMTEVEKHLDQTYFYWLGRTKDTSAFYYRVHSPVVLIEYDAQSPLAYGTKTGSGGGQPSGQPTGQMTGQPTGGMPSGGPGGGMGGPNGTPTQQHIHTIIRTPNGGDYGVDLLKLHLETDH</sequence>
<feature type="compositionally biased region" description="Gly residues" evidence="1">
    <location>
        <begin position="59"/>
        <end position="76"/>
    </location>
</feature>
<evidence type="ECO:0000313" key="2">
    <source>
        <dbReference type="EMBL" id="GGN39585.1"/>
    </source>
</evidence>
<reference evidence="2" key="1">
    <citation type="journal article" date="2014" name="Int. J. Syst. Evol. Microbiol.">
        <title>Complete genome sequence of Corynebacterium casei LMG S-19264T (=DSM 44701T), isolated from a smear-ripened cheese.</title>
        <authorList>
            <consortium name="US DOE Joint Genome Institute (JGI-PGF)"/>
            <person name="Walter F."/>
            <person name="Albersmeier A."/>
            <person name="Kalinowski J."/>
            <person name="Ruckert C."/>
        </authorList>
    </citation>
    <scope>NUCLEOTIDE SEQUENCE</scope>
    <source>
        <strain evidence="2">CGMCC 4.7110</strain>
    </source>
</reference>
<dbReference type="InterPro" id="IPR021889">
    <property type="entry name" value="DUF3500"/>
</dbReference>
<proteinExistence type="predicted"/>
<dbReference type="PANTHER" id="PTHR37489:SF1">
    <property type="entry name" value="DUF3500 DOMAIN-CONTAINING PROTEIN"/>
    <property type="match status" value="1"/>
</dbReference>
<keyword evidence="3" id="KW-1185">Reference proteome</keyword>
<name>A0A917XMH5_9ACTN</name>
<evidence type="ECO:0000256" key="1">
    <source>
        <dbReference type="SAM" id="MobiDB-lite"/>
    </source>
</evidence>
<protein>
    <recommendedName>
        <fullName evidence="4">DUF3500 domain-containing protein</fullName>
    </recommendedName>
</protein>
<feature type="compositionally biased region" description="Low complexity" evidence="1">
    <location>
        <begin position="407"/>
        <end position="417"/>
    </location>
</feature>
<evidence type="ECO:0008006" key="4">
    <source>
        <dbReference type="Google" id="ProtNLM"/>
    </source>
</evidence>
<feature type="region of interest" description="Disordered" evidence="1">
    <location>
        <begin position="1"/>
        <end position="22"/>
    </location>
</feature>
<feature type="compositionally biased region" description="Low complexity" evidence="1">
    <location>
        <begin position="45"/>
        <end position="58"/>
    </location>
</feature>
<feature type="compositionally biased region" description="Gly residues" evidence="1">
    <location>
        <begin position="418"/>
        <end position="435"/>
    </location>
</feature>
<evidence type="ECO:0000313" key="3">
    <source>
        <dbReference type="Proteomes" id="UP000653411"/>
    </source>
</evidence>
<feature type="region of interest" description="Disordered" evidence="1">
    <location>
        <begin position="396"/>
        <end position="441"/>
    </location>
</feature>
<dbReference type="Proteomes" id="UP000653411">
    <property type="component" value="Unassembled WGS sequence"/>
</dbReference>
<dbReference type="Pfam" id="PF12006">
    <property type="entry name" value="DUF3500"/>
    <property type="match status" value="1"/>
</dbReference>
<dbReference type="AlphaFoldDB" id="A0A917XMH5"/>
<feature type="region of interest" description="Disordered" evidence="1">
    <location>
        <begin position="45"/>
        <end position="80"/>
    </location>
</feature>
<organism evidence="2 3">
    <name type="scientific">Streptomyces fuscichromogenes</name>
    <dbReference type="NCBI Taxonomy" id="1324013"/>
    <lineage>
        <taxon>Bacteria</taxon>
        <taxon>Bacillati</taxon>
        <taxon>Actinomycetota</taxon>
        <taxon>Actinomycetes</taxon>
        <taxon>Kitasatosporales</taxon>
        <taxon>Streptomycetaceae</taxon>
        <taxon>Streptomyces</taxon>
    </lineage>
</organism>
<dbReference type="PANTHER" id="PTHR37489">
    <property type="entry name" value="DUF3500 DOMAIN-CONTAINING PROTEIN"/>
    <property type="match status" value="1"/>
</dbReference>
<feature type="compositionally biased region" description="Basic residues" evidence="1">
    <location>
        <begin position="1"/>
        <end position="13"/>
    </location>
</feature>
<dbReference type="EMBL" id="BMML01000030">
    <property type="protein sequence ID" value="GGN39585.1"/>
    <property type="molecule type" value="Genomic_DNA"/>
</dbReference>
<accession>A0A917XMH5</accession>
<reference evidence="2" key="2">
    <citation type="submission" date="2020-09" db="EMBL/GenBank/DDBJ databases">
        <authorList>
            <person name="Sun Q."/>
            <person name="Zhou Y."/>
        </authorList>
    </citation>
    <scope>NUCLEOTIDE SEQUENCE</scope>
    <source>
        <strain evidence="2">CGMCC 4.7110</strain>
    </source>
</reference>